<proteinExistence type="predicted"/>
<evidence type="ECO:0000313" key="1">
    <source>
        <dbReference type="EMBL" id="JAA80457.1"/>
    </source>
</evidence>
<accession>S4PTG0</accession>
<name>S4PTG0_9NEOP</name>
<protein>
    <submittedName>
        <fullName evidence="1">Uncharacterized protein</fullName>
    </submittedName>
</protein>
<dbReference type="AlphaFoldDB" id="S4PTG0"/>
<sequence>MMYLVTKKNAYKHNRKPPHFNIHSLMLVSYLIQSFKYNINRPSSSLHTVTIVLFIFPHRHGIKVHLFFKIQ</sequence>
<reference evidence="1" key="2">
    <citation type="submission" date="2013-05" db="EMBL/GenBank/DDBJ databases">
        <authorList>
            <person name="Carter J.-M."/>
            <person name="Baker S.C."/>
            <person name="Pink R."/>
            <person name="Carter D.R.F."/>
            <person name="Collins A."/>
            <person name="Tomlin J."/>
            <person name="Gibbs M."/>
            <person name="Breuker C.J."/>
        </authorList>
    </citation>
    <scope>NUCLEOTIDE SEQUENCE</scope>
    <source>
        <tissue evidence="1">Ovary</tissue>
    </source>
</reference>
<reference evidence="1" key="1">
    <citation type="journal article" date="2013" name="BMC Genomics">
        <title>Unscrambling butterfly oogenesis.</title>
        <authorList>
            <person name="Carter J.M."/>
            <person name="Baker S.C."/>
            <person name="Pink R."/>
            <person name="Carter D.R."/>
            <person name="Collins A."/>
            <person name="Tomlin J."/>
            <person name="Gibbs M."/>
            <person name="Breuker C.J."/>
        </authorList>
    </citation>
    <scope>NUCLEOTIDE SEQUENCE</scope>
    <source>
        <tissue evidence="1">Ovary</tissue>
    </source>
</reference>
<organism evidence="1">
    <name type="scientific">Pararge aegeria</name>
    <name type="common">speckled wood butterfly</name>
    <dbReference type="NCBI Taxonomy" id="116150"/>
    <lineage>
        <taxon>Eukaryota</taxon>
        <taxon>Metazoa</taxon>
        <taxon>Ecdysozoa</taxon>
        <taxon>Arthropoda</taxon>
        <taxon>Hexapoda</taxon>
        <taxon>Insecta</taxon>
        <taxon>Pterygota</taxon>
        <taxon>Neoptera</taxon>
        <taxon>Endopterygota</taxon>
        <taxon>Lepidoptera</taxon>
        <taxon>Glossata</taxon>
        <taxon>Ditrysia</taxon>
        <taxon>Papilionoidea</taxon>
        <taxon>Nymphalidae</taxon>
        <taxon>Satyrinae</taxon>
        <taxon>Satyrini</taxon>
        <taxon>Parargina</taxon>
        <taxon>Pararge</taxon>
    </lineage>
</organism>
<dbReference type="EMBL" id="GAIX01012103">
    <property type="protein sequence ID" value="JAA80457.1"/>
    <property type="molecule type" value="Transcribed_RNA"/>
</dbReference>